<evidence type="ECO:0000313" key="2">
    <source>
        <dbReference type="EMBL" id="MBT2329801.1"/>
    </source>
</evidence>
<comment type="caution">
    <text evidence="2">The sequence shown here is derived from an EMBL/GenBank/DDBJ whole genome shotgun (WGS) entry which is preliminary data.</text>
</comment>
<reference evidence="2" key="1">
    <citation type="submission" date="2021-03" db="EMBL/GenBank/DDBJ databases">
        <title>Genomic analysis provides insights into the functional capacity of soil bacteria communities inhabiting an altitudinal gradient in the Atacama Desert.</title>
        <authorList>
            <person name="Gonzalez M."/>
            <person name="Maldonado J."/>
            <person name="Maza F."/>
            <person name="Hodar C."/>
            <person name="Cortes M."/>
            <person name="Palma R."/>
            <person name="Andreani C."/>
            <person name="Gaete A."/>
            <person name="Vasquez-Dean J."/>
            <person name="Acuna V."/>
            <person name="Aguado M."/>
            <person name="Mandakovic D."/>
            <person name="Latorre M."/>
            <person name="Orellana A."/>
            <person name="Gutierrez R."/>
            <person name="Montecino M."/>
            <person name="Allende M."/>
            <person name="Maass A."/>
            <person name="Cambiazo V."/>
        </authorList>
    </citation>
    <scope>NUCLEOTIDE SEQUENCE</scope>
    <source>
        <strain evidence="2">ISL-25</strain>
    </source>
</reference>
<dbReference type="Pfam" id="PF04471">
    <property type="entry name" value="Mrr_cat"/>
    <property type="match status" value="1"/>
</dbReference>
<dbReference type="EC" id="3.1.21.-" evidence="2"/>
<dbReference type="SUPFAM" id="SSF52980">
    <property type="entry name" value="Restriction endonuclease-like"/>
    <property type="match status" value="1"/>
</dbReference>
<proteinExistence type="predicted"/>
<dbReference type="GO" id="GO:0003677">
    <property type="term" value="F:DNA binding"/>
    <property type="evidence" value="ECO:0007669"/>
    <property type="project" value="InterPro"/>
</dbReference>
<sequence length="252" mass="28837">MIENPKPSDWKELQTGVCRILNEVGIAAETEKSVETPRGKVEIDVYGIDENSVEKITYIIECKNWTSAVPQAVVHSFTTVLHETGGHIGILISKEGFQEGALSYIQHTNIVALTYAEFQERYFKQWYSKYFCVKILSAVDCLLQYVEPINSRRSKFLNQLDAVKKSEYEVLCNKYQIFTMVMAMLSMDKFASSHEPTALFDIEDFKSRLIDGFGDEFQYKAIYYRDLVAEISSHAAGITEKFHTVFGRNIFA</sequence>
<evidence type="ECO:0000313" key="3">
    <source>
        <dbReference type="Proteomes" id="UP000692896"/>
    </source>
</evidence>
<gene>
    <name evidence="2" type="ORF">J7E47_13830</name>
</gene>
<dbReference type="InterPro" id="IPR011335">
    <property type="entry name" value="Restrct_endonuc-II-like"/>
</dbReference>
<dbReference type="GO" id="GO:0009307">
    <property type="term" value="P:DNA restriction-modification system"/>
    <property type="evidence" value="ECO:0007669"/>
    <property type="project" value="InterPro"/>
</dbReference>
<keyword evidence="2" id="KW-0540">Nuclease</keyword>
<dbReference type="GO" id="GO:0016787">
    <property type="term" value="F:hydrolase activity"/>
    <property type="evidence" value="ECO:0007669"/>
    <property type="project" value="UniProtKB-KW"/>
</dbReference>
<organism evidence="2 3">
    <name type="scientific">Pseudomonas fluorescens</name>
    <dbReference type="NCBI Taxonomy" id="294"/>
    <lineage>
        <taxon>Bacteria</taxon>
        <taxon>Pseudomonadati</taxon>
        <taxon>Pseudomonadota</taxon>
        <taxon>Gammaproteobacteria</taxon>
        <taxon>Pseudomonadales</taxon>
        <taxon>Pseudomonadaceae</taxon>
        <taxon>Pseudomonas</taxon>
    </lineage>
</organism>
<name>A0A944HD10_PSEFL</name>
<protein>
    <submittedName>
        <fullName evidence="2">Restriction endonuclease</fullName>
        <ecNumber evidence="2">3.1.21.-</ecNumber>
    </submittedName>
</protein>
<dbReference type="RefSeq" id="WP_214963686.1">
    <property type="nucleotide sequence ID" value="NZ_JAGGNZ010000005.1"/>
</dbReference>
<feature type="domain" description="Restriction endonuclease type IV Mrr" evidence="1">
    <location>
        <begin position="9"/>
        <end position="120"/>
    </location>
</feature>
<keyword evidence="2" id="KW-0255">Endonuclease</keyword>
<accession>A0A944HD10</accession>
<evidence type="ECO:0000259" key="1">
    <source>
        <dbReference type="Pfam" id="PF04471"/>
    </source>
</evidence>
<keyword evidence="2" id="KW-0378">Hydrolase</keyword>
<dbReference type="Proteomes" id="UP000692896">
    <property type="component" value="Unassembled WGS sequence"/>
</dbReference>
<dbReference type="GO" id="GO:0004519">
    <property type="term" value="F:endonuclease activity"/>
    <property type="evidence" value="ECO:0007669"/>
    <property type="project" value="UniProtKB-KW"/>
</dbReference>
<dbReference type="EMBL" id="JAGGOB010000028">
    <property type="protein sequence ID" value="MBT2329801.1"/>
    <property type="molecule type" value="Genomic_DNA"/>
</dbReference>
<dbReference type="InterPro" id="IPR007560">
    <property type="entry name" value="Restrct_endonuc_IV_Mrr"/>
</dbReference>
<dbReference type="AlphaFoldDB" id="A0A944HD10"/>